<evidence type="ECO:0000256" key="4">
    <source>
        <dbReference type="ARBA" id="ARBA00022825"/>
    </source>
</evidence>
<dbReference type="InterPro" id="IPR050430">
    <property type="entry name" value="Peptidase_S1"/>
</dbReference>
<protein>
    <recommendedName>
        <fullName evidence="7">Peptidase S1 domain-containing protein</fullName>
    </recommendedName>
</protein>
<organism evidence="8 9">
    <name type="scientific">Diabrotica balteata</name>
    <name type="common">Banded cucumber beetle</name>
    <dbReference type="NCBI Taxonomy" id="107213"/>
    <lineage>
        <taxon>Eukaryota</taxon>
        <taxon>Metazoa</taxon>
        <taxon>Ecdysozoa</taxon>
        <taxon>Arthropoda</taxon>
        <taxon>Hexapoda</taxon>
        <taxon>Insecta</taxon>
        <taxon>Pterygota</taxon>
        <taxon>Neoptera</taxon>
        <taxon>Endopterygota</taxon>
        <taxon>Coleoptera</taxon>
        <taxon>Polyphaga</taxon>
        <taxon>Cucujiformia</taxon>
        <taxon>Chrysomeloidea</taxon>
        <taxon>Chrysomelidae</taxon>
        <taxon>Galerucinae</taxon>
        <taxon>Diabroticina</taxon>
        <taxon>Diabroticites</taxon>
        <taxon>Diabrotica</taxon>
    </lineage>
</organism>
<keyword evidence="6" id="KW-0732">Signal</keyword>
<keyword evidence="3" id="KW-0378">Hydrolase</keyword>
<dbReference type="GO" id="GO:0006508">
    <property type="term" value="P:proteolysis"/>
    <property type="evidence" value="ECO:0007669"/>
    <property type="project" value="UniProtKB-KW"/>
</dbReference>
<dbReference type="AlphaFoldDB" id="A0A9N9XGU6"/>
<dbReference type="InterPro" id="IPR009003">
    <property type="entry name" value="Peptidase_S1_PA"/>
</dbReference>
<evidence type="ECO:0000313" key="9">
    <source>
        <dbReference type="Proteomes" id="UP001153709"/>
    </source>
</evidence>
<keyword evidence="5" id="KW-1015">Disulfide bond</keyword>
<dbReference type="SUPFAM" id="SSF50494">
    <property type="entry name" value="Trypsin-like serine proteases"/>
    <property type="match status" value="1"/>
</dbReference>
<evidence type="ECO:0000256" key="3">
    <source>
        <dbReference type="ARBA" id="ARBA00022801"/>
    </source>
</evidence>
<dbReference type="EMBL" id="OU898281">
    <property type="protein sequence ID" value="CAG9835737.1"/>
    <property type="molecule type" value="Genomic_DNA"/>
</dbReference>
<reference evidence="8" key="1">
    <citation type="submission" date="2022-01" db="EMBL/GenBank/DDBJ databases">
        <authorList>
            <person name="King R."/>
        </authorList>
    </citation>
    <scope>NUCLEOTIDE SEQUENCE</scope>
</reference>
<keyword evidence="4" id="KW-0720">Serine protease</keyword>
<dbReference type="Pfam" id="PF00089">
    <property type="entry name" value="Trypsin"/>
    <property type="match status" value="1"/>
</dbReference>
<dbReference type="CDD" id="cd00190">
    <property type="entry name" value="Tryp_SPc"/>
    <property type="match status" value="1"/>
</dbReference>
<dbReference type="InterPro" id="IPR043504">
    <property type="entry name" value="Peptidase_S1_PA_chymotrypsin"/>
</dbReference>
<dbReference type="SMART" id="SM00020">
    <property type="entry name" value="Tryp_SPc"/>
    <property type="match status" value="1"/>
</dbReference>
<name>A0A9N9XGU6_DIABA</name>
<gene>
    <name evidence="8" type="ORF">DIABBA_LOCUS8901</name>
</gene>
<dbReference type="Proteomes" id="UP001153709">
    <property type="component" value="Chromosome 6"/>
</dbReference>
<feature type="domain" description="Peptidase S1" evidence="7">
    <location>
        <begin position="17"/>
        <end position="154"/>
    </location>
</feature>
<dbReference type="PROSITE" id="PS50240">
    <property type="entry name" value="TRYPSIN_DOM"/>
    <property type="match status" value="1"/>
</dbReference>
<feature type="chain" id="PRO_5040135150" description="Peptidase S1 domain-containing protein" evidence="6">
    <location>
        <begin position="17"/>
        <end position="176"/>
    </location>
</feature>
<evidence type="ECO:0000256" key="6">
    <source>
        <dbReference type="SAM" id="SignalP"/>
    </source>
</evidence>
<evidence type="ECO:0000313" key="8">
    <source>
        <dbReference type="EMBL" id="CAG9835737.1"/>
    </source>
</evidence>
<feature type="signal peptide" evidence="6">
    <location>
        <begin position="1"/>
        <end position="16"/>
    </location>
</feature>
<accession>A0A9N9XGU6</accession>
<evidence type="ECO:0000256" key="5">
    <source>
        <dbReference type="ARBA" id="ARBA00023157"/>
    </source>
</evidence>
<dbReference type="OrthoDB" id="6739012at2759"/>
<keyword evidence="9" id="KW-1185">Reference proteome</keyword>
<dbReference type="PANTHER" id="PTHR24276:SF98">
    <property type="entry name" value="FI18310P1-RELATED"/>
    <property type="match status" value="1"/>
</dbReference>
<dbReference type="GO" id="GO:0004252">
    <property type="term" value="F:serine-type endopeptidase activity"/>
    <property type="evidence" value="ECO:0007669"/>
    <property type="project" value="InterPro"/>
</dbReference>
<comment type="similarity">
    <text evidence="1">Belongs to the peptidase S1 family.</text>
</comment>
<keyword evidence="2" id="KW-0645">Protease</keyword>
<dbReference type="InterPro" id="IPR001254">
    <property type="entry name" value="Trypsin_dom"/>
</dbReference>
<dbReference type="PANTHER" id="PTHR24276">
    <property type="entry name" value="POLYSERASE-RELATED"/>
    <property type="match status" value="1"/>
</dbReference>
<evidence type="ECO:0000256" key="2">
    <source>
        <dbReference type="ARBA" id="ARBA00022670"/>
    </source>
</evidence>
<evidence type="ECO:0000259" key="7">
    <source>
        <dbReference type="PROSITE" id="PS50240"/>
    </source>
</evidence>
<sequence>MKTICVIFAFIGAVQAISGGHNTTIMRHQWQLSLRYKGEHFCGASLISNRWALTSASCLDQHTSDLSVRAGSVDLSSGGDVIDVDDFIIHPKYNKKTYNSDIALLKFTKDMEGNNVSRALVPFHDTSDVSDHAGVAITGWGAIEDGENFSEMLQMGILRQSQEVPVKWRIRPKSYR</sequence>
<dbReference type="InterPro" id="IPR001314">
    <property type="entry name" value="Peptidase_S1A"/>
</dbReference>
<evidence type="ECO:0000256" key="1">
    <source>
        <dbReference type="ARBA" id="ARBA00007664"/>
    </source>
</evidence>
<proteinExistence type="inferred from homology"/>
<dbReference type="Gene3D" id="2.40.10.10">
    <property type="entry name" value="Trypsin-like serine proteases"/>
    <property type="match status" value="2"/>
</dbReference>
<dbReference type="FunFam" id="2.40.10.10:FF:000073">
    <property type="entry name" value="Trypsin alpha"/>
    <property type="match status" value="1"/>
</dbReference>
<dbReference type="PRINTS" id="PR00722">
    <property type="entry name" value="CHYMOTRYPSIN"/>
</dbReference>